<gene>
    <name evidence="5" type="ORF">L203_101601</name>
</gene>
<feature type="compositionally biased region" description="Polar residues" evidence="4">
    <location>
        <begin position="233"/>
        <end position="246"/>
    </location>
</feature>
<feature type="region of interest" description="Disordered" evidence="4">
    <location>
        <begin position="1"/>
        <end position="37"/>
    </location>
</feature>
<feature type="compositionally biased region" description="Acidic residues" evidence="4">
    <location>
        <begin position="70"/>
        <end position="79"/>
    </location>
</feature>
<dbReference type="RefSeq" id="XP_066067137.1">
    <property type="nucleotide sequence ID" value="XM_066211040.1"/>
</dbReference>
<sequence>MDSRSSQHGKRSERLSRNPYSRPVPATPKTTPKGSSTFGVIKSALSLFSSPFNRLSPKTAQKENYKDDQNVQDDQELEFDNQNTSILSDSHEEKQSKVFKPEENIIVEPLAIRVRQSEETPRNERRGGWLPSPTSGEVFKGSLSKSPSSTFSNSTTPFKQRYLGPGVSPRKTSKLSSPVSNHLQSSTLTSAMDGPDASSLPPSFPNRHLVNTLLRYSATSSPLRQSHRPATPAKNSQPVGPSPTSGSRRDIDSAEDSRPSKRHEIEATGRQNAAVIMQSLLDETDDTVPKTHVEPVRFNAYDRASLYAKAGLFQSTPNQAGPSTPVKNAPAAAPIPSSARSKSTPKRNTPLRGAAAKLEAHRQSMIGKKPLTTIERIKGIKPWETAQSTTIAASHTSRSQKSPTPPQEDDESESSTSDAEITEKPSSKSKAIDPEQPVKMPEGTRFDPYQVPSFVFAETTQQFKLPASSKLAESFDSPTRQRIIDAPKKAEESAIANKFSFTTVAANARPLFELDLPRPVAQSIDITNNSTKVLTSKDVALRIDKLALPFFTFLPPAITPIPLNSTKEKTERAQKEATLKSSLPAFTFVLECVDGTEPKEQKKKEGGASWMCTMCMLQNPDSAKDKCTICEEPRPQPKNGVSTPAFRPTLAPTQINSFAVGGPGSTTKKPAENSRSKWTCSLCMLENPVSAEEKCTICEHPRSS</sequence>
<dbReference type="SMART" id="SM00547">
    <property type="entry name" value="ZnF_RBZ"/>
    <property type="match status" value="2"/>
</dbReference>
<reference evidence="5" key="2">
    <citation type="journal article" date="2022" name="Elife">
        <title>Obligate sexual reproduction of a homothallic fungus closely related to the Cryptococcus pathogenic species complex.</title>
        <authorList>
            <person name="Passer A.R."/>
            <person name="Clancey S.A."/>
            <person name="Shea T."/>
            <person name="David-Palma M."/>
            <person name="Averette A.F."/>
            <person name="Boekhout T."/>
            <person name="Porcel B.M."/>
            <person name="Nowrousian M."/>
            <person name="Cuomo C.A."/>
            <person name="Sun S."/>
            <person name="Heitman J."/>
            <person name="Coelho M.A."/>
        </authorList>
    </citation>
    <scope>NUCLEOTIDE SEQUENCE</scope>
    <source>
        <strain evidence="5">CBS 7841</strain>
    </source>
</reference>
<dbReference type="InterPro" id="IPR001876">
    <property type="entry name" value="Znf_RanBP2"/>
</dbReference>
<evidence type="ECO:0000256" key="3">
    <source>
        <dbReference type="ARBA" id="ARBA00022833"/>
    </source>
</evidence>
<evidence type="ECO:0000256" key="4">
    <source>
        <dbReference type="SAM" id="MobiDB-lite"/>
    </source>
</evidence>
<dbReference type="OrthoDB" id="79830at2759"/>
<feature type="compositionally biased region" description="Basic and acidic residues" evidence="4">
    <location>
        <begin position="1"/>
        <end position="16"/>
    </location>
</feature>
<feature type="compositionally biased region" description="Low complexity" evidence="4">
    <location>
        <begin position="139"/>
        <end position="159"/>
    </location>
</feature>
<feature type="compositionally biased region" description="Basic and acidic residues" evidence="4">
    <location>
        <begin position="115"/>
        <end position="127"/>
    </location>
</feature>
<proteinExistence type="predicted"/>
<feature type="compositionally biased region" description="Basic and acidic residues" evidence="4">
    <location>
        <begin position="60"/>
        <end position="69"/>
    </location>
</feature>
<feature type="compositionally biased region" description="Polar residues" evidence="4">
    <location>
        <begin position="315"/>
        <end position="326"/>
    </location>
</feature>
<reference evidence="5" key="3">
    <citation type="submission" date="2024-01" db="EMBL/GenBank/DDBJ databases">
        <authorList>
            <person name="Coelho M.A."/>
            <person name="David-Palma M."/>
            <person name="Shea T."/>
            <person name="Sun S."/>
            <person name="Cuomo C.A."/>
            <person name="Heitman J."/>
        </authorList>
    </citation>
    <scope>NUCLEOTIDE SEQUENCE</scope>
    <source>
        <strain evidence="5">CBS 7841</strain>
    </source>
</reference>
<evidence type="ECO:0000313" key="5">
    <source>
        <dbReference type="EMBL" id="WVN86437.1"/>
    </source>
</evidence>
<keyword evidence="2" id="KW-0863">Zinc-finger</keyword>
<feature type="compositionally biased region" description="Low complexity" evidence="4">
    <location>
        <begin position="329"/>
        <end position="341"/>
    </location>
</feature>
<dbReference type="Proteomes" id="UP000094043">
    <property type="component" value="Chromosome 2"/>
</dbReference>
<organism evidence="5 6">
    <name type="scientific">Cryptococcus depauperatus CBS 7841</name>
    <dbReference type="NCBI Taxonomy" id="1295531"/>
    <lineage>
        <taxon>Eukaryota</taxon>
        <taxon>Fungi</taxon>
        <taxon>Dikarya</taxon>
        <taxon>Basidiomycota</taxon>
        <taxon>Agaricomycotina</taxon>
        <taxon>Tremellomycetes</taxon>
        <taxon>Tremellales</taxon>
        <taxon>Cryptococcaceae</taxon>
        <taxon>Cryptococcus</taxon>
    </lineage>
</organism>
<feature type="compositionally biased region" description="Polar residues" evidence="4">
    <location>
        <begin position="385"/>
        <end position="401"/>
    </location>
</feature>
<feature type="compositionally biased region" description="Basic and acidic residues" evidence="4">
    <location>
        <begin position="89"/>
        <end position="103"/>
    </location>
</feature>
<protein>
    <submittedName>
        <fullName evidence="5">Uncharacterized protein</fullName>
    </submittedName>
</protein>
<dbReference type="KEGG" id="cdep:91085814"/>
<dbReference type="GeneID" id="91085814"/>
<evidence type="ECO:0000313" key="6">
    <source>
        <dbReference type="Proteomes" id="UP000094043"/>
    </source>
</evidence>
<feature type="compositionally biased region" description="Polar residues" evidence="4">
    <location>
        <begin position="174"/>
        <end position="190"/>
    </location>
</feature>
<feature type="compositionally biased region" description="Polar residues" evidence="4">
    <location>
        <begin position="28"/>
        <end position="37"/>
    </location>
</feature>
<dbReference type="GO" id="GO:0008270">
    <property type="term" value="F:zinc ion binding"/>
    <property type="evidence" value="ECO:0007669"/>
    <property type="project" value="UniProtKB-KW"/>
</dbReference>
<keyword evidence="1" id="KW-0479">Metal-binding</keyword>
<keyword evidence="3" id="KW-0862">Zinc</keyword>
<accession>A0A1E3IVQ3</accession>
<dbReference type="Gene3D" id="4.10.1060.10">
    <property type="entry name" value="Zinc finger, RanBP2-type"/>
    <property type="match status" value="2"/>
</dbReference>
<feature type="region of interest" description="Disordered" evidence="4">
    <location>
        <begin position="51"/>
        <end position="206"/>
    </location>
</feature>
<name>A0A1E3IVQ3_9TREE</name>
<feature type="compositionally biased region" description="Basic and acidic residues" evidence="4">
    <location>
        <begin position="247"/>
        <end position="267"/>
    </location>
</feature>
<dbReference type="AlphaFoldDB" id="A0A1E3IVQ3"/>
<keyword evidence="6" id="KW-1185">Reference proteome</keyword>
<dbReference type="EMBL" id="CP143785">
    <property type="protein sequence ID" value="WVN86437.1"/>
    <property type="molecule type" value="Genomic_DNA"/>
</dbReference>
<feature type="region of interest" description="Disordered" evidence="4">
    <location>
        <begin position="315"/>
        <end position="445"/>
    </location>
</feature>
<evidence type="ECO:0000256" key="2">
    <source>
        <dbReference type="ARBA" id="ARBA00022771"/>
    </source>
</evidence>
<dbReference type="VEuPathDB" id="FungiDB:L203_01032"/>
<feature type="region of interest" description="Disordered" evidence="4">
    <location>
        <begin position="219"/>
        <end position="271"/>
    </location>
</feature>
<feature type="compositionally biased region" description="Basic and acidic residues" evidence="4">
    <location>
        <begin position="421"/>
        <end position="433"/>
    </location>
</feature>
<reference evidence="5" key="1">
    <citation type="submission" date="2016-06" db="EMBL/GenBank/DDBJ databases">
        <authorList>
            <person name="Cuomo C."/>
            <person name="Litvintseva A."/>
            <person name="Heitman J."/>
            <person name="Chen Y."/>
            <person name="Sun S."/>
            <person name="Springer D."/>
            <person name="Dromer F."/>
            <person name="Young S."/>
            <person name="Zeng Q."/>
            <person name="Chapman S."/>
            <person name="Gujja S."/>
            <person name="Saif S."/>
            <person name="Birren B."/>
        </authorList>
    </citation>
    <scope>NUCLEOTIDE SEQUENCE</scope>
    <source>
        <strain evidence="5">CBS 7841</strain>
    </source>
</reference>
<evidence type="ECO:0000256" key="1">
    <source>
        <dbReference type="ARBA" id="ARBA00022723"/>
    </source>
</evidence>